<dbReference type="PANTHER" id="PTHR20991">
    <property type="entry name" value="PARATHYROID HORMONE-RESPONSIVE B1 GENE"/>
    <property type="match status" value="1"/>
</dbReference>
<organism evidence="6">
    <name type="scientific">Caenorhabditis remanei</name>
    <name type="common">Caenorhabditis vulgaris</name>
    <dbReference type="NCBI Taxonomy" id="31234"/>
    <lineage>
        <taxon>Eukaryota</taxon>
        <taxon>Metazoa</taxon>
        <taxon>Ecdysozoa</taxon>
        <taxon>Nematoda</taxon>
        <taxon>Chromadorea</taxon>
        <taxon>Rhabditida</taxon>
        <taxon>Rhabditina</taxon>
        <taxon>Rhabditomorpha</taxon>
        <taxon>Rhabditoidea</taxon>
        <taxon>Rhabditidae</taxon>
        <taxon>Peloderinae</taxon>
        <taxon>Caenorhabditis</taxon>
    </lineage>
</organism>
<dbReference type="STRING" id="31234.E3LMW1"/>
<name>E3LMW1_CAERE</name>
<dbReference type="GO" id="GO:0036064">
    <property type="term" value="C:ciliary basal body"/>
    <property type="evidence" value="ECO:0007669"/>
    <property type="project" value="EnsemblMetazoa"/>
</dbReference>
<dbReference type="OMA" id="NMCVIPI"/>
<dbReference type="HOGENOM" id="CLU_019585_0_0_1"/>
<evidence type="ECO:0000259" key="3">
    <source>
        <dbReference type="Pfam" id="PF23337"/>
    </source>
</evidence>
<evidence type="ECO:0000256" key="1">
    <source>
        <dbReference type="SAM" id="MobiDB-lite"/>
    </source>
</evidence>
<dbReference type="PANTHER" id="PTHR20991:SF0">
    <property type="entry name" value="PROTEIN PTHB1"/>
    <property type="match status" value="1"/>
</dbReference>
<keyword evidence="6" id="KW-1185">Reference proteome</keyword>
<feature type="domain" description="PTHB1 platform" evidence="3">
    <location>
        <begin position="531"/>
        <end position="625"/>
    </location>
</feature>
<protein>
    <submittedName>
        <fullName evidence="5">CRE-BBS-9 protein</fullName>
    </submittedName>
</protein>
<evidence type="ECO:0000259" key="4">
    <source>
        <dbReference type="Pfam" id="PF23338"/>
    </source>
</evidence>
<feature type="domain" description="PTHB1 hairpin" evidence="4">
    <location>
        <begin position="631"/>
        <end position="729"/>
    </location>
</feature>
<dbReference type="FunCoup" id="E3LMW1">
    <property type="interactions" value="871"/>
</dbReference>
<reference evidence="5" key="1">
    <citation type="submission" date="2007-07" db="EMBL/GenBank/DDBJ databases">
        <title>PCAP assembly of the Caenorhabditis remanei genome.</title>
        <authorList>
            <consortium name="The Caenorhabditis remanei Sequencing Consortium"/>
            <person name="Wilson R.K."/>
        </authorList>
    </citation>
    <scope>NUCLEOTIDE SEQUENCE [LARGE SCALE GENOMIC DNA]</scope>
    <source>
        <strain evidence="5">PB4641</strain>
    </source>
</reference>
<evidence type="ECO:0000259" key="2">
    <source>
        <dbReference type="Pfam" id="PF14727"/>
    </source>
</evidence>
<feature type="domain" description="PTHB1 N-terminal" evidence="2">
    <location>
        <begin position="1"/>
        <end position="347"/>
    </location>
</feature>
<feature type="compositionally biased region" description="Acidic residues" evidence="1">
    <location>
        <begin position="786"/>
        <end position="799"/>
    </location>
</feature>
<evidence type="ECO:0000313" key="5">
    <source>
        <dbReference type="EMBL" id="EFP02821.1"/>
    </source>
</evidence>
<dbReference type="EMBL" id="DS268411">
    <property type="protein sequence ID" value="EFP02821.1"/>
    <property type="molecule type" value="Genomic_DNA"/>
</dbReference>
<evidence type="ECO:0000313" key="6">
    <source>
        <dbReference type="Proteomes" id="UP000008281"/>
    </source>
</evidence>
<dbReference type="Pfam" id="PF23338">
    <property type="entry name" value="PTHB1_hp"/>
    <property type="match status" value="1"/>
</dbReference>
<dbReference type="eggNOG" id="KOG3679">
    <property type="taxonomic scope" value="Eukaryota"/>
</dbReference>
<dbReference type="GO" id="GO:0034464">
    <property type="term" value="C:BBSome"/>
    <property type="evidence" value="ECO:0007669"/>
    <property type="project" value="InterPro"/>
</dbReference>
<feature type="region of interest" description="Disordered" evidence="1">
    <location>
        <begin position="777"/>
        <end position="799"/>
    </location>
</feature>
<proteinExistence type="predicted"/>
<accession>E3LMW1</accession>
<dbReference type="Proteomes" id="UP000008281">
    <property type="component" value="Unassembled WGS sequence"/>
</dbReference>
<dbReference type="InterPro" id="IPR055363">
    <property type="entry name" value="PTHB1_hp_dom"/>
</dbReference>
<dbReference type="InterPro" id="IPR055362">
    <property type="entry name" value="PTHB1_pf_dom"/>
</dbReference>
<dbReference type="GO" id="GO:0016020">
    <property type="term" value="C:membrane"/>
    <property type="evidence" value="ECO:0007669"/>
    <property type="project" value="TreeGrafter"/>
</dbReference>
<dbReference type="OrthoDB" id="10262646at2759"/>
<dbReference type="GO" id="GO:0060271">
    <property type="term" value="P:cilium assembly"/>
    <property type="evidence" value="ECO:0007669"/>
    <property type="project" value="TreeGrafter"/>
</dbReference>
<dbReference type="AlphaFoldDB" id="E3LMW1"/>
<dbReference type="InterPro" id="IPR026511">
    <property type="entry name" value="PTHB1"/>
</dbReference>
<sequence>MSLFRLVEWVSHAVPKVSTVLNASFYQERDQLVVGGEDGQIIILDPGCREDNNHVLVTTQTKYPIMEMASDVFLSTMDRILAVLSPTKLTYYAVNFGKFFKNLLDIQPYFITSANPDDTHATLDEIFCHSFTTSAWNMCVIPIDDSPSQILVQSIDCKLSLFQGDQCVFSLVPLRALQPGPIGYCQTTQTLFVANNGFLAAIKFSLMSSGSQKKINYDWSFNLGDTAIKMEVTEGLKPTTIILCRRHVSAFNGSGSVVWQIRLEAVGMAMCLYKSLQINNTQFNRLIIATSDDTLLIFKDNQLIWNCNAQISPVSLLVCSYNKSYENVITMMASSGKIVIGYLGTEPSLYKVPEDKVIVNYADRMEQLKEIELKIKESDAAGGAIKRKEGIQMKVNIGEIGKRTVRKHSLALTHLFHLQIEPNAANNAPYCNLMIDFSELHNVSKLHLNVNSECASPSKTFQINVGSSIIHRVIILEIQGVRKKERISESTASIQIPFYVGSKTSPTSNKVTITAHCMFTQMSVTKTIELPFKVLFEESQIDRNAKYKLTIDTAGAVIGLDKLFSEFESENPQAIGFSLHGSEKTVSIFAANKSNRYRIQSEHVSLLQIASKELVKRIGESVQGMEIGGVIPFEYIRETLDEIQELETKKKEESKVIDCRMKEVRAIEGLSLNSCKTGNMSNLTAMDALFDKSYRELLTSMDNYNNFSNKIENEKAALNSLFQLAADLSKLSRVETVLTNNFWTTTHQSLRERLCYAVRSDRGNEMAMIEKLCEHSPKELPKIKEEEEEEEEKEESIAA</sequence>
<dbReference type="InParanoid" id="E3LMW1"/>
<gene>
    <name evidence="5" type="primary">Cre-bbs-9</name>
    <name evidence="5" type="ORF">CRE_28509</name>
</gene>
<dbReference type="InterPro" id="IPR028073">
    <property type="entry name" value="PHTB1_N_dom"/>
</dbReference>
<dbReference type="Pfam" id="PF14727">
    <property type="entry name" value="PHTB1_N"/>
    <property type="match status" value="1"/>
</dbReference>
<dbReference type="Pfam" id="PF23337">
    <property type="entry name" value="PTHB1_pf"/>
    <property type="match status" value="1"/>
</dbReference>